<dbReference type="GO" id="GO:0008168">
    <property type="term" value="F:methyltransferase activity"/>
    <property type="evidence" value="ECO:0007669"/>
    <property type="project" value="UniProtKB-KW"/>
</dbReference>
<dbReference type="AlphaFoldDB" id="A0AAN8W2F9"/>
<dbReference type="SUPFAM" id="SSF53335">
    <property type="entry name" value="S-adenosyl-L-methionine-dependent methyltransferases"/>
    <property type="match status" value="1"/>
</dbReference>
<evidence type="ECO:0000256" key="1">
    <source>
        <dbReference type="ARBA" id="ARBA00022603"/>
    </source>
</evidence>
<dbReference type="PANTHER" id="PTHR43619">
    <property type="entry name" value="S-ADENOSYL-L-METHIONINE-DEPENDENT METHYLTRANSFERASE YKTD-RELATED"/>
    <property type="match status" value="1"/>
</dbReference>
<evidence type="ECO:0000313" key="4">
    <source>
        <dbReference type="Proteomes" id="UP001370490"/>
    </source>
</evidence>
<dbReference type="InterPro" id="IPR029063">
    <property type="entry name" value="SAM-dependent_MTases_sf"/>
</dbReference>
<organism evidence="3 4">
    <name type="scientific">Dillenia turbinata</name>
    <dbReference type="NCBI Taxonomy" id="194707"/>
    <lineage>
        <taxon>Eukaryota</taxon>
        <taxon>Viridiplantae</taxon>
        <taxon>Streptophyta</taxon>
        <taxon>Embryophyta</taxon>
        <taxon>Tracheophyta</taxon>
        <taxon>Spermatophyta</taxon>
        <taxon>Magnoliopsida</taxon>
        <taxon>eudicotyledons</taxon>
        <taxon>Gunneridae</taxon>
        <taxon>Pentapetalae</taxon>
        <taxon>Dilleniales</taxon>
        <taxon>Dilleniaceae</taxon>
        <taxon>Dillenia</taxon>
    </lineage>
</organism>
<evidence type="ECO:0000256" key="2">
    <source>
        <dbReference type="ARBA" id="ARBA00022679"/>
    </source>
</evidence>
<dbReference type="PANTHER" id="PTHR43619:SF2">
    <property type="entry name" value="S-ADENOSYL-L-METHIONINE-DEPENDENT METHYLTRANSFERASES SUPERFAMILY PROTEIN"/>
    <property type="match status" value="1"/>
</dbReference>
<evidence type="ECO:0000313" key="3">
    <source>
        <dbReference type="EMBL" id="KAK6940491.1"/>
    </source>
</evidence>
<accession>A0AAN8W2F9</accession>
<dbReference type="EMBL" id="JBAMMX010000005">
    <property type="protein sequence ID" value="KAK6940491.1"/>
    <property type="molecule type" value="Genomic_DNA"/>
</dbReference>
<dbReference type="Pfam" id="PF04072">
    <property type="entry name" value="LCM"/>
    <property type="match status" value="1"/>
</dbReference>
<dbReference type="GO" id="GO:0032259">
    <property type="term" value="P:methylation"/>
    <property type="evidence" value="ECO:0007669"/>
    <property type="project" value="UniProtKB-KW"/>
</dbReference>
<reference evidence="3 4" key="1">
    <citation type="submission" date="2023-12" db="EMBL/GenBank/DDBJ databases">
        <title>A high-quality genome assembly for Dillenia turbinata (Dilleniales).</title>
        <authorList>
            <person name="Chanderbali A."/>
        </authorList>
    </citation>
    <scope>NUCLEOTIDE SEQUENCE [LARGE SCALE GENOMIC DNA]</scope>
    <source>
        <strain evidence="3">LSX21</strain>
        <tissue evidence="3">Leaf</tissue>
    </source>
</reference>
<protein>
    <submittedName>
        <fullName evidence="3">Methyltransferase Ppm1/Ppm2/Tcmp</fullName>
    </submittedName>
</protein>
<keyword evidence="2" id="KW-0808">Transferase</keyword>
<name>A0AAN8W2F9_9MAGN</name>
<dbReference type="Proteomes" id="UP001370490">
    <property type="component" value="Unassembled WGS sequence"/>
</dbReference>
<dbReference type="InterPro" id="IPR007213">
    <property type="entry name" value="Ppm1/Ppm2/Tcmp"/>
</dbReference>
<keyword evidence="4" id="KW-1185">Reference proteome</keyword>
<dbReference type="Gene3D" id="3.40.50.150">
    <property type="entry name" value="Vaccinia Virus protein VP39"/>
    <property type="match status" value="1"/>
</dbReference>
<comment type="caution">
    <text evidence="3">The sequence shown here is derived from an EMBL/GenBank/DDBJ whole genome shotgun (WGS) entry which is preliminary data.</text>
</comment>
<keyword evidence="1 3" id="KW-0489">Methyltransferase</keyword>
<gene>
    <name evidence="3" type="ORF">RJ641_030022</name>
</gene>
<sequence length="302" mass="33923">MFCLVGSSPPTFNLRLSSHSTRVKNGRGLKVKLKLNDQAENDPPLQIAIHNASLRFQETLHPLFVDQYAGCFAPPDFKVGMQLCSDHYRLATKFIDDKLLSMLSRNDELQQVVLLTDGMDTRPYRLRWPPSIIIFDASPEMVFRTAAQKLDDAGARIPRSCMFIHVPLDSCDIQHVLCSKGLNGPELCEHGENGLCLCTQGLPMRTLVNFEEMLYVVSSLAVKGSLFIGELPVWLKEAEVGMKSNTKTWMDQLFMRNGFKVETVSYDNVAMSLGEKLTLGDHESILFVAEHLRFSDAQVRGL</sequence>
<proteinExistence type="predicted"/>